<dbReference type="PANTHER" id="PTHR46211:SF8">
    <property type="entry name" value="PHOSPHODIESTERASE"/>
    <property type="match status" value="1"/>
</dbReference>
<dbReference type="SUPFAM" id="SSF51695">
    <property type="entry name" value="PLC-like phosphodiesterases"/>
    <property type="match status" value="1"/>
</dbReference>
<dbReference type="GO" id="GO:0006629">
    <property type="term" value="P:lipid metabolic process"/>
    <property type="evidence" value="ECO:0007669"/>
    <property type="project" value="InterPro"/>
</dbReference>
<comment type="caution">
    <text evidence="2">The sequence shown here is derived from an EMBL/GenBank/DDBJ whole genome shotgun (WGS) entry which is preliminary data.</text>
</comment>
<gene>
    <name evidence="2" type="ORF">SDC9_107044</name>
</gene>
<dbReference type="GO" id="GO:0008081">
    <property type="term" value="F:phosphoric diester hydrolase activity"/>
    <property type="evidence" value="ECO:0007669"/>
    <property type="project" value="InterPro"/>
</dbReference>
<dbReference type="Pfam" id="PF03009">
    <property type="entry name" value="GDPD"/>
    <property type="match status" value="1"/>
</dbReference>
<dbReference type="InterPro" id="IPR017946">
    <property type="entry name" value="PLC-like_Pdiesterase_TIM-brl"/>
</dbReference>
<dbReference type="InterPro" id="IPR030395">
    <property type="entry name" value="GP_PDE_dom"/>
</dbReference>
<proteinExistence type="predicted"/>
<organism evidence="2">
    <name type="scientific">bioreactor metagenome</name>
    <dbReference type="NCBI Taxonomy" id="1076179"/>
    <lineage>
        <taxon>unclassified sequences</taxon>
        <taxon>metagenomes</taxon>
        <taxon>ecological metagenomes</taxon>
    </lineage>
</organism>
<dbReference type="PANTHER" id="PTHR46211">
    <property type="entry name" value="GLYCEROPHOSPHORYL DIESTER PHOSPHODIESTERASE"/>
    <property type="match status" value="1"/>
</dbReference>
<sequence length="227" mass="24971">MAAFRGAADAGADYAELDVRQTSDGVLVVMHDSNLLRTVGVDREICDVTYNELRSLKVKKAGGLWSIQETIPTLQEVLQFLKGNSLMLKIELKPCREDGYEREVVNLILEANMQTRCLIASSDCGILQRVKSYAPEIRTAYVGCDFKSPILRLQSADVISLNANCVDANVVQLSHSAGKPIYVWTINTKQMLDKVIALGVDGVITNNPALAIQRTYFIEKPPAAQAQ</sequence>
<reference evidence="2" key="1">
    <citation type="submission" date="2019-08" db="EMBL/GenBank/DDBJ databases">
        <authorList>
            <person name="Kucharzyk K."/>
            <person name="Murdoch R.W."/>
            <person name="Higgins S."/>
            <person name="Loffler F."/>
        </authorList>
    </citation>
    <scope>NUCLEOTIDE SEQUENCE</scope>
</reference>
<dbReference type="Gene3D" id="3.20.20.190">
    <property type="entry name" value="Phosphatidylinositol (PI) phosphodiesterase"/>
    <property type="match status" value="1"/>
</dbReference>
<protein>
    <recommendedName>
        <fullName evidence="1">GP-PDE domain-containing protein</fullName>
    </recommendedName>
</protein>
<dbReference type="PROSITE" id="PS51704">
    <property type="entry name" value="GP_PDE"/>
    <property type="match status" value="1"/>
</dbReference>
<evidence type="ECO:0000313" key="2">
    <source>
        <dbReference type="EMBL" id="MPM60196.1"/>
    </source>
</evidence>
<accession>A0A645B554</accession>
<evidence type="ECO:0000259" key="1">
    <source>
        <dbReference type="PROSITE" id="PS51704"/>
    </source>
</evidence>
<feature type="domain" description="GP-PDE" evidence="1">
    <location>
        <begin position="1"/>
        <end position="215"/>
    </location>
</feature>
<name>A0A645B554_9ZZZZ</name>
<dbReference type="EMBL" id="VSSQ01017676">
    <property type="protein sequence ID" value="MPM60196.1"/>
    <property type="molecule type" value="Genomic_DNA"/>
</dbReference>
<dbReference type="AlphaFoldDB" id="A0A645B554"/>